<gene>
    <name evidence="1" type="ORF">SFMTTN_0565</name>
</gene>
<reference evidence="1 2" key="1">
    <citation type="journal article" date="2019" name="Front. Microbiol.">
        <title>Genomes of Neutrophilic Sulfur-Oxidizing Chemolithoautotrophs Representing 9 Proteobacterial Species From 8 Genera.</title>
        <authorList>
            <person name="Watanabe T."/>
            <person name="Kojima H."/>
            <person name="Umezawa K."/>
            <person name="Hori C."/>
            <person name="Takasuka T.E."/>
            <person name="Kato Y."/>
            <person name="Fukui M."/>
        </authorList>
    </citation>
    <scope>NUCLEOTIDE SEQUENCE [LARGE SCALE GENOMIC DNA]</scope>
    <source>
        <strain evidence="1 2">TTN</strain>
    </source>
</reference>
<dbReference type="AlphaFoldDB" id="A0A401JB22"/>
<keyword evidence="2" id="KW-1185">Reference proteome</keyword>
<name>A0A401JB22_9PROT</name>
<organism evidence="1 2">
    <name type="scientific">Sulfuriferula multivorans</name>
    <dbReference type="NCBI Taxonomy" id="1559896"/>
    <lineage>
        <taxon>Bacteria</taxon>
        <taxon>Pseudomonadati</taxon>
        <taxon>Pseudomonadota</taxon>
        <taxon>Betaproteobacteria</taxon>
        <taxon>Nitrosomonadales</taxon>
        <taxon>Sulfuricellaceae</taxon>
        <taxon>Sulfuriferula</taxon>
    </lineage>
</organism>
<accession>A0A401JB22</accession>
<protein>
    <submittedName>
        <fullName evidence="1">Uncharacterized protein</fullName>
    </submittedName>
</protein>
<comment type="caution">
    <text evidence="1">The sequence shown here is derived from an EMBL/GenBank/DDBJ whole genome shotgun (WGS) entry which is preliminary data.</text>
</comment>
<evidence type="ECO:0000313" key="2">
    <source>
        <dbReference type="Proteomes" id="UP000286806"/>
    </source>
</evidence>
<proteinExistence type="predicted"/>
<dbReference type="EMBL" id="BGOW01000003">
    <property type="protein sequence ID" value="GBL44764.1"/>
    <property type="molecule type" value="Genomic_DNA"/>
</dbReference>
<dbReference type="Proteomes" id="UP000286806">
    <property type="component" value="Unassembled WGS sequence"/>
</dbReference>
<sequence length="153" mass="16817">MVVAAALLIVGTWLAYDVFLKRGQEVDCGNGDLRHQIDLRDFTTDYWAYAAAFELSLADKGKLAARLDPKQLQALSEGMQQGKEFRKFVVAGYNSCAIGKMQYAEYGARFQALDSLARQIDSFAGQPAQDPARLAELVRQYIAMSQSLGGTSP</sequence>
<evidence type="ECO:0000313" key="1">
    <source>
        <dbReference type="EMBL" id="GBL44764.1"/>
    </source>
</evidence>